<dbReference type="AlphaFoldDB" id="A0A0F9P2S2"/>
<feature type="non-terminal residue" evidence="1">
    <location>
        <position position="1"/>
    </location>
</feature>
<reference evidence="1" key="1">
    <citation type="journal article" date="2015" name="Nature">
        <title>Complex archaea that bridge the gap between prokaryotes and eukaryotes.</title>
        <authorList>
            <person name="Spang A."/>
            <person name="Saw J.H."/>
            <person name="Jorgensen S.L."/>
            <person name="Zaremba-Niedzwiedzka K."/>
            <person name="Martijn J."/>
            <person name="Lind A.E."/>
            <person name="van Eijk R."/>
            <person name="Schleper C."/>
            <person name="Guy L."/>
            <person name="Ettema T.J."/>
        </authorList>
    </citation>
    <scope>NUCLEOTIDE SEQUENCE</scope>
</reference>
<comment type="caution">
    <text evidence="1">The sequence shown here is derived from an EMBL/GenBank/DDBJ whole genome shotgun (WGS) entry which is preliminary data.</text>
</comment>
<sequence length="100" mass="11330">IDNKPHGIYSVDLTEDGDDIVPTEINAGRFFTMSYLLAKTSAEVDKPRGNMPLIYLKLGNDLEVPDGATMNILPSNFYWFRHVDCPAILKKVIYNGKRRN</sequence>
<evidence type="ECO:0000313" key="1">
    <source>
        <dbReference type="EMBL" id="KKM87752.1"/>
    </source>
</evidence>
<name>A0A0F9P2S2_9ZZZZ</name>
<dbReference type="EMBL" id="LAZR01007058">
    <property type="protein sequence ID" value="KKM87752.1"/>
    <property type="molecule type" value="Genomic_DNA"/>
</dbReference>
<organism evidence="1">
    <name type="scientific">marine sediment metagenome</name>
    <dbReference type="NCBI Taxonomy" id="412755"/>
    <lineage>
        <taxon>unclassified sequences</taxon>
        <taxon>metagenomes</taxon>
        <taxon>ecological metagenomes</taxon>
    </lineage>
</organism>
<accession>A0A0F9P2S2</accession>
<proteinExistence type="predicted"/>
<protein>
    <submittedName>
        <fullName evidence="1">Uncharacterized protein</fullName>
    </submittedName>
</protein>
<gene>
    <name evidence="1" type="ORF">LCGC14_1265810</name>
</gene>